<sequence>MPSKHCDATKCKLCRNHGGKYQGLGFHAVGIRDKIPGAEQSIAAGGLDKSSAGQISDQHISYQACGSKCTFRARILSVWQLWGKRLYGHFGVEMSVREFVLRRSPTHLLFDQMRGRKEISAGTVRYSVSLKGANIAKARIRIHRYIHNGIRT</sequence>
<keyword evidence="2" id="KW-1185">Reference proteome</keyword>
<reference evidence="1" key="1">
    <citation type="journal article" date="2020" name="Stud. Mycol.">
        <title>101 Dothideomycetes genomes: a test case for predicting lifestyles and emergence of pathogens.</title>
        <authorList>
            <person name="Haridas S."/>
            <person name="Albert R."/>
            <person name="Binder M."/>
            <person name="Bloem J."/>
            <person name="Labutti K."/>
            <person name="Salamov A."/>
            <person name="Andreopoulos B."/>
            <person name="Baker S."/>
            <person name="Barry K."/>
            <person name="Bills G."/>
            <person name="Bluhm B."/>
            <person name="Cannon C."/>
            <person name="Castanera R."/>
            <person name="Culley D."/>
            <person name="Daum C."/>
            <person name="Ezra D."/>
            <person name="Gonzalez J."/>
            <person name="Henrissat B."/>
            <person name="Kuo A."/>
            <person name="Liang C."/>
            <person name="Lipzen A."/>
            <person name="Lutzoni F."/>
            <person name="Magnuson J."/>
            <person name="Mondo S."/>
            <person name="Nolan M."/>
            <person name="Ohm R."/>
            <person name="Pangilinan J."/>
            <person name="Park H.-J."/>
            <person name="Ramirez L."/>
            <person name="Alfaro M."/>
            <person name="Sun H."/>
            <person name="Tritt A."/>
            <person name="Yoshinaga Y."/>
            <person name="Zwiers L.-H."/>
            <person name="Turgeon B."/>
            <person name="Goodwin S."/>
            <person name="Spatafora J."/>
            <person name="Crous P."/>
            <person name="Grigoriev I."/>
        </authorList>
    </citation>
    <scope>NUCLEOTIDE SEQUENCE</scope>
    <source>
        <strain evidence="1">CBS 279.74</strain>
    </source>
</reference>
<gene>
    <name evidence="1" type="ORF">K504DRAFT_453528</name>
</gene>
<dbReference type="EMBL" id="MU005767">
    <property type="protein sequence ID" value="KAF2711733.1"/>
    <property type="molecule type" value="Genomic_DNA"/>
</dbReference>
<dbReference type="Proteomes" id="UP000799428">
    <property type="component" value="Unassembled WGS sequence"/>
</dbReference>
<protein>
    <submittedName>
        <fullName evidence="1">Uncharacterized protein</fullName>
    </submittedName>
</protein>
<accession>A0A6G1KGH0</accession>
<organism evidence="1 2">
    <name type="scientific">Pleomassaria siparia CBS 279.74</name>
    <dbReference type="NCBI Taxonomy" id="1314801"/>
    <lineage>
        <taxon>Eukaryota</taxon>
        <taxon>Fungi</taxon>
        <taxon>Dikarya</taxon>
        <taxon>Ascomycota</taxon>
        <taxon>Pezizomycotina</taxon>
        <taxon>Dothideomycetes</taxon>
        <taxon>Pleosporomycetidae</taxon>
        <taxon>Pleosporales</taxon>
        <taxon>Pleomassariaceae</taxon>
        <taxon>Pleomassaria</taxon>
    </lineage>
</organism>
<evidence type="ECO:0000313" key="2">
    <source>
        <dbReference type="Proteomes" id="UP000799428"/>
    </source>
</evidence>
<evidence type="ECO:0000313" key="1">
    <source>
        <dbReference type="EMBL" id="KAF2711733.1"/>
    </source>
</evidence>
<name>A0A6G1KGH0_9PLEO</name>
<proteinExistence type="predicted"/>
<dbReference type="AlphaFoldDB" id="A0A6G1KGH0"/>